<dbReference type="Proteomes" id="UP000245539">
    <property type="component" value="Unassembled WGS sequence"/>
</dbReference>
<dbReference type="PROSITE" id="PS51257">
    <property type="entry name" value="PROKAR_LIPOPROTEIN"/>
    <property type="match status" value="1"/>
</dbReference>
<feature type="chain" id="PRO_5016414379" description="DUF4878 domain-containing protein" evidence="2">
    <location>
        <begin position="25"/>
        <end position="208"/>
    </location>
</feature>
<sequence length="208" mass="23438">MMTKRSFTFLSLFLMVMFLTGCNAKTQTPESVAAEFWQAVIDQDMEQAKSLASWDSVDYLKYIRSGQLKPERYELGEVLKGDRTATIETMLYSQPQGQASVKIPGRTVLLSTEHGWRVDLKETIGSTVKETVGTVFDQLNNLMQDGLKGLDKQLSESMKGFDKQLSDTMEEVGKALEKGTEELRKELEKSPFNDITPTPQQVPEGQRI</sequence>
<dbReference type="AlphaFoldDB" id="A0A317CL25"/>
<evidence type="ECO:0000313" key="3">
    <source>
        <dbReference type="EMBL" id="PWQ99294.1"/>
    </source>
</evidence>
<dbReference type="Gene3D" id="1.20.120.20">
    <property type="entry name" value="Apolipoprotein"/>
    <property type="match status" value="1"/>
</dbReference>
<name>A0A317CL25_9GAMM</name>
<gene>
    <name evidence="3" type="ORF">DKW60_06135</name>
</gene>
<evidence type="ECO:0008006" key="5">
    <source>
        <dbReference type="Google" id="ProtNLM"/>
    </source>
</evidence>
<accession>A0A317CL25</accession>
<dbReference type="OrthoDB" id="5566846at2"/>
<feature type="region of interest" description="Disordered" evidence="1">
    <location>
        <begin position="174"/>
        <end position="208"/>
    </location>
</feature>
<dbReference type="RefSeq" id="WP_109836785.1">
    <property type="nucleotide sequence ID" value="NZ_QGKM01000012.1"/>
</dbReference>
<evidence type="ECO:0000256" key="1">
    <source>
        <dbReference type="SAM" id="MobiDB-lite"/>
    </source>
</evidence>
<dbReference type="SUPFAM" id="SSF58113">
    <property type="entry name" value="Apolipoprotein A-I"/>
    <property type="match status" value="1"/>
</dbReference>
<keyword evidence="4" id="KW-1185">Reference proteome</keyword>
<feature type="compositionally biased region" description="Basic and acidic residues" evidence="1">
    <location>
        <begin position="174"/>
        <end position="191"/>
    </location>
</feature>
<comment type="caution">
    <text evidence="3">The sequence shown here is derived from an EMBL/GenBank/DDBJ whole genome shotgun (WGS) entry which is preliminary data.</text>
</comment>
<dbReference type="EMBL" id="QGKM01000012">
    <property type="protein sequence ID" value="PWQ99294.1"/>
    <property type="molecule type" value="Genomic_DNA"/>
</dbReference>
<protein>
    <recommendedName>
        <fullName evidence="5">DUF4878 domain-containing protein</fullName>
    </recommendedName>
</protein>
<evidence type="ECO:0000313" key="4">
    <source>
        <dbReference type="Proteomes" id="UP000245539"/>
    </source>
</evidence>
<keyword evidence="2" id="KW-0732">Signal</keyword>
<proteinExistence type="predicted"/>
<feature type="signal peptide" evidence="2">
    <location>
        <begin position="1"/>
        <end position="24"/>
    </location>
</feature>
<evidence type="ECO:0000256" key="2">
    <source>
        <dbReference type="SAM" id="SignalP"/>
    </source>
</evidence>
<organism evidence="3 4">
    <name type="scientific">Leucothrix pacifica</name>
    <dbReference type="NCBI Taxonomy" id="1247513"/>
    <lineage>
        <taxon>Bacteria</taxon>
        <taxon>Pseudomonadati</taxon>
        <taxon>Pseudomonadota</taxon>
        <taxon>Gammaproteobacteria</taxon>
        <taxon>Thiotrichales</taxon>
        <taxon>Thiotrichaceae</taxon>
        <taxon>Leucothrix</taxon>
    </lineage>
</organism>
<reference evidence="3 4" key="1">
    <citation type="submission" date="2018-05" db="EMBL/GenBank/DDBJ databases">
        <title>Leucothrix arctica sp. nov., isolated from Arctic seawater.</title>
        <authorList>
            <person name="Choi A."/>
            <person name="Baek K."/>
        </authorList>
    </citation>
    <scope>NUCLEOTIDE SEQUENCE [LARGE SCALE GENOMIC DNA]</scope>
    <source>
        <strain evidence="3 4">JCM 18388</strain>
    </source>
</reference>
<feature type="compositionally biased region" description="Polar residues" evidence="1">
    <location>
        <begin position="193"/>
        <end position="208"/>
    </location>
</feature>